<name>A0ABW0BYJ8_9BACT</name>
<feature type="transmembrane region" description="Helical" evidence="1">
    <location>
        <begin position="157"/>
        <end position="179"/>
    </location>
</feature>
<reference evidence="3" key="1">
    <citation type="journal article" date="2019" name="Int. J. Syst. Evol. Microbiol.">
        <title>The Global Catalogue of Microorganisms (GCM) 10K type strain sequencing project: providing services to taxonomists for standard genome sequencing and annotation.</title>
        <authorList>
            <consortium name="The Broad Institute Genomics Platform"/>
            <consortium name="The Broad Institute Genome Sequencing Center for Infectious Disease"/>
            <person name="Wu L."/>
            <person name="Ma J."/>
        </authorList>
    </citation>
    <scope>NUCLEOTIDE SEQUENCE [LARGE SCALE GENOMIC DNA]</scope>
    <source>
        <strain evidence="3">CGMCC 1.7030</strain>
    </source>
</reference>
<evidence type="ECO:0000256" key="1">
    <source>
        <dbReference type="SAM" id="Phobius"/>
    </source>
</evidence>
<keyword evidence="1" id="KW-1133">Transmembrane helix</keyword>
<dbReference type="PANTHER" id="PTHR37692:SF1">
    <property type="entry name" value="DUF420 DOMAIN-CONTAINING PROTEIN"/>
    <property type="match status" value="1"/>
</dbReference>
<evidence type="ECO:0000313" key="3">
    <source>
        <dbReference type="Proteomes" id="UP001596163"/>
    </source>
</evidence>
<dbReference type="InterPro" id="IPR007352">
    <property type="entry name" value="DUF420"/>
</dbReference>
<feature type="transmembrane region" description="Helical" evidence="1">
    <location>
        <begin position="20"/>
        <end position="41"/>
    </location>
</feature>
<gene>
    <name evidence="2" type="ORF">ACFPIK_13255</name>
</gene>
<dbReference type="PANTHER" id="PTHR37692">
    <property type="entry name" value="HYPOTHETICAL MEMBRANE SPANNING PROTEIN"/>
    <property type="match status" value="1"/>
</dbReference>
<feature type="transmembrane region" description="Helical" evidence="1">
    <location>
        <begin position="47"/>
        <end position="73"/>
    </location>
</feature>
<proteinExistence type="predicted"/>
<keyword evidence="3" id="KW-1185">Reference proteome</keyword>
<feature type="transmembrane region" description="Helical" evidence="1">
    <location>
        <begin position="80"/>
        <end position="102"/>
    </location>
</feature>
<dbReference type="RefSeq" id="WP_377916043.1">
    <property type="nucleotide sequence ID" value="NZ_JBHSKS010000010.1"/>
</dbReference>
<dbReference type="EMBL" id="JBHSKS010000010">
    <property type="protein sequence ID" value="MFC5192739.1"/>
    <property type="molecule type" value="Genomic_DNA"/>
</dbReference>
<organism evidence="2 3">
    <name type="scientific">Algoriphagus aquatilis</name>
    <dbReference type="NCBI Taxonomy" id="490186"/>
    <lineage>
        <taxon>Bacteria</taxon>
        <taxon>Pseudomonadati</taxon>
        <taxon>Bacteroidota</taxon>
        <taxon>Cytophagia</taxon>
        <taxon>Cytophagales</taxon>
        <taxon>Cyclobacteriaceae</taxon>
        <taxon>Algoriphagus</taxon>
    </lineage>
</organism>
<sequence>MAKATSPNALPKEEKVQNWIVFISVLIPLAVAVLLFMPAKITSLGDWVFFLPHLNAVINTAASLALILAIVFVKQKKYKLHGATMSVAFVLGAIFLVSYVIYHASAESTSFGGEGLISYVYYFLLITHILFAAIALFPILFAYYYGYTDQREKHRKIVKFAYPIWLYVSVTGVVVYLMISPYYTH</sequence>
<keyword evidence="1" id="KW-0472">Membrane</keyword>
<dbReference type="Proteomes" id="UP001596163">
    <property type="component" value="Unassembled WGS sequence"/>
</dbReference>
<keyword evidence="1" id="KW-0812">Transmembrane</keyword>
<protein>
    <submittedName>
        <fullName evidence="2">DUF420 domain-containing protein</fullName>
    </submittedName>
</protein>
<feature type="transmembrane region" description="Helical" evidence="1">
    <location>
        <begin position="122"/>
        <end position="145"/>
    </location>
</feature>
<evidence type="ECO:0000313" key="2">
    <source>
        <dbReference type="EMBL" id="MFC5192739.1"/>
    </source>
</evidence>
<comment type="caution">
    <text evidence="2">The sequence shown here is derived from an EMBL/GenBank/DDBJ whole genome shotgun (WGS) entry which is preliminary data.</text>
</comment>
<dbReference type="Pfam" id="PF04238">
    <property type="entry name" value="DUF420"/>
    <property type="match status" value="1"/>
</dbReference>
<accession>A0ABW0BYJ8</accession>